<name>A0ABP9R7A9_9GAMM</name>
<organism evidence="3 4">
    <name type="scientific">Modicisalibacter zincidurans</name>
    <dbReference type="NCBI Taxonomy" id="1178777"/>
    <lineage>
        <taxon>Bacteria</taxon>
        <taxon>Pseudomonadati</taxon>
        <taxon>Pseudomonadota</taxon>
        <taxon>Gammaproteobacteria</taxon>
        <taxon>Oceanospirillales</taxon>
        <taxon>Halomonadaceae</taxon>
        <taxon>Modicisalibacter</taxon>
    </lineage>
</organism>
<evidence type="ECO:0000256" key="2">
    <source>
        <dbReference type="SAM" id="Phobius"/>
    </source>
</evidence>
<feature type="compositionally biased region" description="Low complexity" evidence="1">
    <location>
        <begin position="82"/>
        <end position="95"/>
    </location>
</feature>
<dbReference type="EMBL" id="BAABKI010000011">
    <property type="protein sequence ID" value="GAA5172577.1"/>
    <property type="molecule type" value="Genomic_DNA"/>
</dbReference>
<feature type="transmembrane region" description="Helical" evidence="2">
    <location>
        <begin position="28"/>
        <end position="44"/>
    </location>
</feature>
<evidence type="ECO:0000313" key="3">
    <source>
        <dbReference type="EMBL" id="GAA5172577.1"/>
    </source>
</evidence>
<protein>
    <recommendedName>
        <fullName evidence="5">DUF2933 domain-containing protein</fullName>
    </recommendedName>
</protein>
<gene>
    <name evidence="3" type="ORF">GCM10023342_09380</name>
</gene>
<keyword evidence="2" id="KW-0812">Transmembrane</keyword>
<evidence type="ECO:0000313" key="4">
    <source>
        <dbReference type="Proteomes" id="UP001500074"/>
    </source>
</evidence>
<proteinExistence type="predicted"/>
<accession>A0ABP9R7A9</accession>
<sequence>MSCCGGNKPNQGQEKSGFKSLVSGPRRLWILGAVIVAGGLAMGWDQLVILGMAPILLALLPCLLMCGVMCLTKCKKDKKGESASQSETAAQQAHADMSPTTTKKTF</sequence>
<comment type="caution">
    <text evidence="3">The sequence shown here is derived from an EMBL/GenBank/DDBJ whole genome shotgun (WGS) entry which is preliminary data.</text>
</comment>
<reference evidence="4" key="1">
    <citation type="journal article" date="2019" name="Int. J. Syst. Evol. Microbiol.">
        <title>The Global Catalogue of Microorganisms (GCM) 10K type strain sequencing project: providing services to taxonomists for standard genome sequencing and annotation.</title>
        <authorList>
            <consortium name="The Broad Institute Genomics Platform"/>
            <consortium name="The Broad Institute Genome Sequencing Center for Infectious Disease"/>
            <person name="Wu L."/>
            <person name="Ma J."/>
        </authorList>
    </citation>
    <scope>NUCLEOTIDE SEQUENCE [LARGE SCALE GENOMIC DNA]</scope>
    <source>
        <strain evidence="4">JCM 18472</strain>
    </source>
</reference>
<keyword evidence="2" id="KW-0472">Membrane</keyword>
<feature type="region of interest" description="Disordered" evidence="1">
    <location>
        <begin position="78"/>
        <end position="106"/>
    </location>
</feature>
<feature type="transmembrane region" description="Helical" evidence="2">
    <location>
        <begin position="50"/>
        <end position="71"/>
    </location>
</feature>
<keyword evidence="4" id="KW-1185">Reference proteome</keyword>
<keyword evidence="2" id="KW-1133">Transmembrane helix</keyword>
<evidence type="ECO:0008006" key="5">
    <source>
        <dbReference type="Google" id="ProtNLM"/>
    </source>
</evidence>
<evidence type="ECO:0000256" key="1">
    <source>
        <dbReference type="SAM" id="MobiDB-lite"/>
    </source>
</evidence>
<dbReference type="Proteomes" id="UP001500074">
    <property type="component" value="Unassembled WGS sequence"/>
</dbReference>